<reference evidence="1" key="1">
    <citation type="journal article" date="2014" name="Int. J. Syst. Evol. Microbiol.">
        <title>Complete genome sequence of Corynebacterium casei LMG S-19264T (=DSM 44701T), isolated from a smear-ripened cheese.</title>
        <authorList>
            <consortium name="US DOE Joint Genome Institute (JGI-PGF)"/>
            <person name="Walter F."/>
            <person name="Albersmeier A."/>
            <person name="Kalinowski J."/>
            <person name="Ruckert C."/>
        </authorList>
    </citation>
    <scope>NUCLEOTIDE SEQUENCE</scope>
    <source>
        <strain evidence="1">JCM 3276</strain>
    </source>
</reference>
<protein>
    <recommendedName>
        <fullName evidence="3">PE domain-containing protein</fullName>
    </recommendedName>
</protein>
<dbReference type="Proteomes" id="UP000660680">
    <property type="component" value="Unassembled WGS sequence"/>
</dbReference>
<organism evidence="1 2">
    <name type="scientific">Actinokineospora fastidiosa</name>
    <dbReference type="NCBI Taxonomy" id="1816"/>
    <lineage>
        <taxon>Bacteria</taxon>
        <taxon>Bacillati</taxon>
        <taxon>Actinomycetota</taxon>
        <taxon>Actinomycetes</taxon>
        <taxon>Pseudonocardiales</taxon>
        <taxon>Pseudonocardiaceae</taxon>
        <taxon>Actinokineospora</taxon>
    </lineage>
</organism>
<dbReference type="Gene3D" id="1.10.287.850">
    <property type="entry name" value="HP0062-like domain"/>
    <property type="match status" value="1"/>
</dbReference>
<keyword evidence="2" id="KW-1185">Reference proteome</keyword>
<evidence type="ECO:0000313" key="1">
    <source>
        <dbReference type="EMBL" id="GGS19950.1"/>
    </source>
</evidence>
<evidence type="ECO:0000313" key="2">
    <source>
        <dbReference type="Proteomes" id="UP000660680"/>
    </source>
</evidence>
<dbReference type="RefSeq" id="WP_189209119.1">
    <property type="nucleotide sequence ID" value="NZ_BMRB01000001.1"/>
</dbReference>
<evidence type="ECO:0008006" key="3">
    <source>
        <dbReference type="Google" id="ProtNLM"/>
    </source>
</evidence>
<accession>A0A918G6N8</accession>
<dbReference type="EMBL" id="BMRB01000001">
    <property type="protein sequence ID" value="GGS19950.1"/>
    <property type="molecule type" value="Genomic_DNA"/>
</dbReference>
<comment type="caution">
    <text evidence="1">The sequence shown here is derived from an EMBL/GenBank/DDBJ whole genome shotgun (WGS) entry which is preliminary data.</text>
</comment>
<gene>
    <name evidence="1" type="ORF">GCM10010171_10710</name>
</gene>
<sequence length="130" mass="14074">MNIGDVGKIAGAVVADLQNLATAKSGQFVVNRDNVLAATKVIQNQVDSLRDRTVDAAELLRVVPPGQDQVSGLVAEEWNRRLVYDEGSYVERVKAYIKGLDNLVVQLRESAIAYGFNEDEIEAALGKSGD</sequence>
<proteinExistence type="predicted"/>
<name>A0A918G6N8_9PSEU</name>
<reference evidence="1" key="2">
    <citation type="submission" date="2020-09" db="EMBL/GenBank/DDBJ databases">
        <authorList>
            <person name="Sun Q."/>
            <person name="Ohkuma M."/>
        </authorList>
    </citation>
    <scope>NUCLEOTIDE SEQUENCE</scope>
    <source>
        <strain evidence="1">JCM 3276</strain>
    </source>
</reference>
<dbReference type="AlphaFoldDB" id="A0A918G6N8"/>